<feature type="region of interest" description="Disordered" evidence="1">
    <location>
        <begin position="108"/>
        <end position="171"/>
    </location>
</feature>
<dbReference type="GO" id="GO:0030674">
    <property type="term" value="F:protein-macromolecule adaptor activity"/>
    <property type="evidence" value="ECO:0007669"/>
    <property type="project" value="TreeGrafter"/>
</dbReference>
<dbReference type="Gene3D" id="2.60.40.640">
    <property type="match status" value="1"/>
</dbReference>
<dbReference type="GO" id="GO:0005829">
    <property type="term" value="C:cytosol"/>
    <property type="evidence" value="ECO:0007669"/>
    <property type="project" value="TreeGrafter"/>
</dbReference>
<proteinExistence type="predicted"/>
<dbReference type="InterPro" id="IPR011022">
    <property type="entry name" value="Arrestin_C-like"/>
</dbReference>
<feature type="compositionally biased region" description="Polar residues" evidence="1">
    <location>
        <begin position="269"/>
        <end position="285"/>
    </location>
</feature>
<dbReference type="OrthoDB" id="2238745at2759"/>
<dbReference type="PANTHER" id="PTHR11188:SF17">
    <property type="entry name" value="FI21816P1"/>
    <property type="match status" value="1"/>
</dbReference>
<dbReference type="STRING" id="1314785.A0A165DPP1"/>
<dbReference type="GO" id="GO:0031625">
    <property type="term" value="F:ubiquitin protein ligase binding"/>
    <property type="evidence" value="ECO:0007669"/>
    <property type="project" value="TreeGrafter"/>
</dbReference>
<sequence>MPIQKAPLKNALDIRLAESVVFLRAGDATGRQRNMQIDAPPGMLRGLLTLTLNKPTRISSIEIELVGKTNTAWPEGIGARRIEVSEEHEIYSQSYVLFRAGSETPYRNNRRTHSVGPGIVLDHDEDERSDHSSDEHGASVYRHVSEEQRGRALHPPPAGFDRTTRRHQSVDQTNFQRDYVSHRENGLPLVIPPYSPPYSAEGTPSYSLTPITLSPTTSIVRRMHTVEEAPIESALDIDVLTTGARSELERDHSSFTSLPLRRNGHAGASSVSSLRLDTNTTQSARPSLEEERPEFILGSSSSPFQAHLQSRSADFQRREASRSSDLREMEDGRGRKHKRFSLANVSSALLDVVMDRVRSRSRSSLMDHHGDVTPPRGRARERPLDVISDGSEESTPNRERSALGVVGGVLGLDSDEGKEYGDGWKEFRKGALKCEYGSVTWKLKATAHRPGTFTAKLSAAQEIAVVACPSEDDTEDTESIIVERQWDTQMQYLITISGRSFPIGGIMPVSITFMPWTKMKIYRVSVLLEERIDYWTDFKRIARTDPITRISLMSLKYPQKDAPPILPLDPDDPHAFERSPFVDLLEPSDDPGEYASNMMGPGPWTVKKDIQLPDSCSQLHFTNRNKRSNIFVSHMLKIIFRVERGDDQAIDAHTGKRKMFDIVVQTPIHILSCLCNHDYLSLPPYSRATEPLSPHHASCSYTSPAENNGGPMTVAECSTQSTFMLGVRRQIERAPSAHSDHPPVPIHTLLTPALSRTDSIFERGTQFGRLVAGQESELGEAPPAYSEVA</sequence>
<evidence type="ECO:0000313" key="3">
    <source>
        <dbReference type="EMBL" id="KZT05351.1"/>
    </source>
</evidence>
<dbReference type="GO" id="GO:0070086">
    <property type="term" value="P:ubiquitin-dependent endocytosis"/>
    <property type="evidence" value="ECO:0007669"/>
    <property type="project" value="TreeGrafter"/>
</dbReference>
<accession>A0A165DPP1</accession>
<dbReference type="InterPro" id="IPR014752">
    <property type="entry name" value="Arrestin-like_C"/>
</dbReference>
<dbReference type="EMBL" id="KV427630">
    <property type="protein sequence ID" value="KZT05351.1"/>
    <property type="molecule type" value="Genomic_DNA"/>
</dbReference>
<dbReference type="PANTHER" id="PTHR11188">
    <property type="entry name" value="ARRESTIN DOMAIN CONTAINING PROTEIN"/>
    <property type="match status" value="1"/>
</dbReference>
<dbReference type="RefSeq" id="XP_040763091.1">
    <property type="nucleotide sequence ID" value="XM_040913845.1"/>
</dbReference>
<evidence type="ECO:0000313" key="4">
    <source>
        <dbReference type="Proteomes" id="UP000076871"/>
    </source>
</evidence>
<protein>
    <recommendedName>
        <fullName evidence="2">Arrestin C-terminal-like domain-containing protein</fullName>
    </recommendedName>
</protein>
<dbReference type="InterPro" id="IPR050357">
    <property type="entry name" value="Arrestin_domain-protein"/>
</dbReference>
<feature type="compositionally biased region" description="Polar residues" evidence="1">
    <location>
        <begin position="298"/>
        <end position="313"/>
    </location>
</feature>
<feature type="compositionally biased region" description="Basic and acidic residues" evidence="1">
    <location>
        <begin position="126"/>
        <end position="150"/>
    </location>
</feature>
<dbReference type="SMART" id="SM01017">
    <property type="entry name" value="Arrestin_C"/>
    <property type="match status" value="1"/>
</dbReference>
<dbReference type="FunCoup" id="A0A165DPP1">
    <property type="interactions" value="305"/>
</dbReference>
<dbReference type="InParanoid" id="A0A165DPP1"/>
<evidence type="ECO:0000256" key="1">
    <source>
        <dbReference type="SAM" id="MobiDB-lite"/>
    </source>
</evidence>
<reference evidence="3 4" key="1">
    <citation type="journal article" date="2016" name="Mol. Biol. Evol.">
        <title>Comparative Genomics of Early-Diverging Mushroom-Forming Fungi Provides Insights into the Origins of Lignocellulose Decay Capabilities.</title>
        <authorList>
            <person name="Nagy L.G."/>
            <person name="Riley R."/>
            <person name="Tritt A."/>
            <person name="Adam C."/>
            <person name="Daum C."/>
            <person name="Floudas D."/>
            <person name="Sun H."/>
            <person name="Yadav J.S."/>
            <person name="Pangilinan J."/>
            <person name="Larsson K.H."/>
            <person name="Matsuura K."/>
            <person name="Barry K."/>
            <person name="Labutti K."/>
            <person name="Kuo R."/>
            <person name="Ohm R.A."/>
            <person name="Bhattacharya S.S."/>
            <person name="Shirouzu T."/>
            <person name="Yoshinaga Y."/>
            <person name="Martin F.M."/>
            <person name="Grigoriev I.V."/>
            <person name="Hibbett D.S."/>
        </authorList>
    </citation>
    <scope>NUCLEOTIDE SEQUENCE [LARGE SCALE GENOMIC DNA]</scope>
    <source>
        <strain evidence="3 4">93-53</strain>
    </source>
</reference>
<dbReference type="GO" id="GO:0005886">
    <property type="term" value="C:plasma membrane"/>
    <property type="evidence" value="ECO:0007669"/>
    <property type="project" value="TreeGrafter"/>
</dbReference>
<feature type="region of interest" description="Disordered" evidence="1">
    <location>
        <begin position="246"/>
        <end position="338"/>
    </location>
</feature>
<gene>
    <name evidence="3" type="ORF">LAESUDRAFT_780573</name>
</gene>
<feature type="domain" description="Arrestin C-terminal-like" evidence="2">
    <location>
        <begin position="486"/>
        <end position="675"/>
    </location>
</feature>
<dbReference type="Proteomes" id="UP000076871">
    <property type="component" value="Unassembled WGS sequence"/>
</dbReference>
<keyword evidence="4" id="KW-1185">Reference proteome</keyword>
<evidence type="ECO:0000259" key="2">
    <source>
        <dbReference type="SMART" id="SM01017"/>
    </source>
</evidence>
<dbReference type="GeneID" id="63830873"/>
<organism evidence="3 4">
    <name type="scientific">Laetiporus sulphureus 93-53</name>
    <dbReference type="NCBI Taxonomy" id="1314785"/>
    <lineage>
        <taxon>Eukaryota</taxon>
        <taxon>Fungi</taxon>
        <taxon>Dikarya</taxon>
        <taxon>Basidiomycota</taxon>
        <taxon>Agaricomycotina</taxon>
        <taxon>Agaricomycetes</taxon>
        <taxon>Polyporales</taxon>
        <taxon>Laetiporus</taxon>
    </lineage>
</organism>
<feature type="region of interest" description="Disordered" evidence="1">
    <location>
        <begin position="360"/>
        <end position="380"/>
    </location>
</feature>
<feature type="compositionally biased region" description="Basic and acidic residues" evidence="1">
    <location>
        <begin position="314"/>
        <end position="333"/>
    </location>
</feature>
<name>A0A165DPP1_9APHY</name>
<dbReference type="Pfam" id="PF02752">
    <property type="entry name" value="Arrestin_C"/>
    <property type="match status" value="1"/>
</dbReference>
<dbReference type="AlphaFoldDB" id="A0A165DPP1"/>